<feature type="region of interest" description="Disordered" evidence="1">
    <location>
        <begin position="235"/>
        <end position="257"/>
    </location>
</feature>
<evidence type="ECO:0000256" key="1">
    <source>
        <dbReference type="SAM" id="MobiDB-lite"/>
    </source>
</evidence>
<gene>
    <name evidence="2" type="ORF">RM574_03290</name>
</gene>
<dbReference type="EMBL" id="JAVRER010000003">
    <property type="protein sequence ID" value="MDT0414501.1"/>
    <property type="molecule type" value="Genomic_DNA"/>
</dbReference>
<comment type="caution">
    <text evidence="2">The sequence shown here is derived from an EMBL/GenBank/DDBJ whole genome shotgun (WGS) entry which is preliminary data.</text>
</comment>
<accession>A0ABD5DZA5</accession>
<feature type="compositionally biased region" description="Pro residues" evidence="1">
    <location>
        <begin position="11"/>
        <end position="36"/>
    </location>
</feature>
<organism evidence="2 3">
    <name type="scientific">Streptomyces evansiae</name>
    <dbReference type="NCBI Taxonomy" id="3075535"/>
    <lineage>
        <taxon>Bacteria</taxon>
        <taxon>Bacillati</taxon>
        <taxon>Actinomycetota</taxon>
        <taxon>Actinomycetes</taxon>
        <taxon>Kitasatosporales</taxon>
        <taxon>Streptomycetaceae</taxon>
        <taxon>Streptomyces</taxon>
    </lineage>
</organism>
<feature type="region of interest" description="Disordered" evidence="1">
    <location>
        <begin position="142"/>
        <end position="161"/>
    </location>
</feature>
<dbReference type="RefSeq" id="WP_311676604.1">
    <property type="nucleotide sequence ID" value="NZ_JAVRER010000003.1"/>
</dbReference>
<reference evidence="3" key="1">
    <citation type="submission" date="2023-07" db="EMBL/GenBank/DDBJ databases">
        <title>30 novel species of actinomycetes from the DSMZ collection.</title>
        <authorList>
            <person name="Nouioui I."/>
        </authorList>
    </citation>
    <scope>NUCLEOTIDE SEQUENCE [LARGE SCALE GENOMIC DNA]</scope>
    <source>
        <strain evidence="3">DSM 41982</strain>
    </source>
</reference>
<evidence type="ECO:0000313" key="3">
    <source>
        <dbReference type="Proteomes" id="UP001183607"/>
    </source>
</evidence>
<proteinExistence type="predicted"/>
<dbReference type="Proteomes" id="UP001183607">
    <property type="component" value="Unassembled WGS sequence"/>
</dbReference>
<feature type="compositionally biased region" description="Pro residues" evidence="1">
    <location>
        <begin position="44"/>
        <end position="53"/>
    </location>
</feature>
<feature type="compositionally biased region" description="Basic and acidic residues" evidence="1">
    <location>
        <begin position="152"/>
        <end position="161"/>
    </location>
</feature>
<feature type="region of interest" description="Disordered" evidence="1">
    <location>
        <begin position="1"/>
        <end position="57"/>
    </location>
</feature>
<evidence type="ECO:0000313" key="2">
    <source>
        <dbReference type="EMBL" id="MDT0414501.1"/>
    </source>
</evidence>
<protein>
    <submittedName>
        <fullName evidence="2">Type III effector protein</fullName>
    </submittedName>
</protein>
<sequence>MAAADEHPRQHQPPTPPGTPPTPGTAPGTPSAPDPSAPAGHGTPPAPATPAAPLPAVTAALETIADVVRTAQSSPPTSPAASGTGAEQALAALLLLRQLREQLGGWETGLIEDAREAGASWAELAGPLGVANRQSAERRYLRRRPGTPGSTGEERIQATRDRRAADRAVAAWAREHATTLRGLAAEVVALDALPAPARTPLAQALGDQDPARLLAPLKAARPHLAARHPALAARVDALAPRPGDTPPGDGTPVAPAR</sequence>
<name>A0ABD5DZA5_9ACTN</name>
<dbReference type="AlphaFoldDB" id="A0ABD5DZA5"/>